<evidence type="ECO:0000256" key="1">
    <source>
        <dbReference type="SAM" id="MobiDB-lite"/>
    </source>
</evidence>
<dbReference type="EMBL" id="CADCXV010000688">
    <property type="protein sequence ID" value="CAB0032712.1"/>
    <property type="molecule type" value="Genomic_DNA"/>
</dbReference>
<feature type="compositionally biased region" description="Basic residues" evidence="1">
    <location>
        <begin position="145"/>
        <end position="164"/>
    </location>
</feature>
<proteinExistence type="predicted"/>
<gene>
    <name evidence="2" type="ORF">TBRA_LOCUS4638</name>
</gene>
<feature type="region of interest" description="Disordered" evidence="1">
    <location>
        <begin position="135"/>
        <end position="318"/>
    </location>
</feature>
<feature type="compositionally biased region" description="Basic and acidic residues" evidence="1">
    <location>
        <begin position="198"/>
        <end position="209"/>
    </location>
</feature>
<evidence type="ECO:0000313" key="2">
    <source>
        <dbReference type="EMBL" id="CAB0032712.1"/>
    </source>
</evidence>
<dbReference type="AlphaFoldDB" id="A0A6H5IBR5"/>
<protein>
    <submittedName>
        <fullName evidence="2">Uncharacterized protein</fullName>
    </submittedName>
</protein>
<dbReference type="Proteomes" id="UP000479190">
    <property type="component" value="Unassembled WGS sequence"/>
</dbReference>
<feature type="compositionally biased region" description="Basic residues" evidence="1">
    <location>
        <begin position="285"/>
        <end position="294"/>
    </location>
</feature>
<keyword evidence="3" id="KW-1185">Reference proteome</keyword>
<sequence length="318" mass="35043">MVPRHQDKKYCAVVDTRCEECVQLGSLGQHPRRSTRLLVPITAENNCQILLGKSARLHHGRRSRVLRSHSRSSTGVSTGPILWKTLCMTRSCASTSMAMFVSSVSRTPSQWWLSPSIMADRTRSKNAAILQVRGGAPGSQLTKRLTTRRRLCSSTSRKKSRKPSPSRPTVLGGTAARANDEPTLQQAEKISPRPSLHACDRRPGAECRPTRAGATYVAARHTTPLGPSLRDEGARLYGQPPSGLKRPEETLWNASKWQEEMGTGSKSAEDATPDPRAKNISSRSRGAKSGRRIRWPSDQRDGSRRGRDTEDAEEENGT</sequence>
<organism evidence="2 3">
    <name type="scientific">Trichogramma brassicae</name>
    <dbReference type="NCBI Taxonomy" id="86971"/>
    <lineage>
        <taxon>Eukaryota</taxon>
        <taxon>Metazoa</taxon>
        <taxon>Ecdysozoa</taxon>
        <taxon>Arthropoda</taxon>
        <taxon>Hexapoda</taxon>
        <taxon>Insecta</taxon>
        <taxon>Pterygota</taxon>
        <taxon>Neoptera</taxon>
        <taxon>Endopterygota</taxon>
        <taxon>Hymenoptera</taxon>
        <taxon>Apocrita</taxon>
        <taxon>Proctotrupomorpha</taxon>
        <taxon>Chalcidoidea</taxon>
        <taxon>Trichogrammatidae</taxon>
        <taxon>Trichogramma</taxon>
    </lineage>
</organism>
<name>A0A6H5IBR5_9HYME</name>
<feature type="compositionally biased region" description="Basic and acidic residues" evidence="1">
    <location>
        <begin position="295"/>
        <end position="309"/>
    </location>
</feature>
<feature type="compositionally biased region" description="Basic and acidic residues" evidence="1">
    <location>
        <begin position="267"/>
        <end position="277"/>
    </location>
</feature>
<reference evidence="2 3" key="1">
    <citation type="submission" date="2020-02" db="EMBL/GenBank/DDBJ databases">
        <authorList>
            <person name="Ferguson B K."/>
        </authorList>
    </citation>
    <scope>NUCLEOTIDE SEQUENCE [LARGE SCALE GENOMIC DNA]</scope>
</reference>
<accession>A0A6H5IBR5</accession>
<evidence type="ECO:0000313" key="3">
    <source>
        <dbReference type="Proteomes" id="UP000479190"/>
    </source>
</evidence>